<evidence type="ECO:0000256" key="1">
    <source>
        <dbReference type="SAM" id="MobiDB-lite"/>
    </source>
</evidence>
<keyword evidence="3" id="KW-1185">Reference proteome</keyword>
<dbReference type="Proteomes" id="UP001159363">
    <property type="component" value="Chromosome 9"/>
</dbReference>
<feature type="region of interest" description="Disordered" evidence="1">
    <location>
        <begin position="65"/>
        <end position="93"/>
    </location>
</feature>
<gene>
    <name evidence="2" type="ORF">PR048_025380</name>
</gene>
<evidence type="ECO:0000313" key="3">
    <source>
        <dbReference type="Proteomes" id="UP001159363"/>
    </source>
</evidence>
<organism evidence="2 3">
    <name type="scientific">Dryococelus australis</name>
    <dbReference type="NCBI Taxonomy" id="614101"/>
    <lineage>
        <taxon>Eukaryota</taxon>
        <taxon>Metazoa</taxon>
        <taxon>Ecdysozoa</taxon>
        <taxon>Arthropoda</taxon>
        <taxon>Hexapoda</taxon>
        <taxon>Insecta</taxon>
        <taxon>Pterygota</taxon>
        <taxon>Neoptera</taxon>
        <taxon>Polyneoptera</taxon>
        <taxon>Phasmatodea</taxon>
        <taxon>Verophasmatodea</taxon>
        <taxon>Anareolatae</taxon>
        <taxon>Phasmatidae</taxon>
        <taxon>Eurycanthinae</taxon>
        <taxon>Dryococelus</taxon>
    </lineage>
</organism>
<proteinExistence type="predicted"/>
<evidence type="ECO:0000313" key="2">
    <source>
        <dbReference type="EMBL" id="KAJ8874520.1"/>
    </source>
</evidence>
<sequence length="93" mass="10346">MSVIEVCVCVEQRRNEREGGNRIFPRKPAVVMEATRSPPTKANRVQSSAVSPDFRKWNSCRTMPLIGGFSRGSPDSPTPSVRRGHVPPENLKN</sequence>
<dbReference type="EMBL" id="JARBHB010000010">
    <property type="protein sequence ID" value="KAJ8874520.1"/>
    <property type="molecule type" value="Genomic_DNA"/>
</dbReference>
<comment type="caution">
    <text evidence="2">The sequence shown here is derived from an EMBL/GenBank/DDBJ whole genome shotgun (WGS) entry which is preliminary data.</text>
</comment>
<accession>A0ABQ9GR71</accession>
<name>A0ABQ9GR71_9NEOP</name>
<reference evidence="2 3" key="1">
    <citation type="submission" date="2023-02" db="EMBL/GenBank/DDBJ databases">
        <title>LHISI_Scaffold_Assembly.</title>
        <authorList>
            <person name="Stuart O.P."/>
            <person name="Cleave R."/>
            <person name="Magrath M.J.L."/>
            <person name="Mikheyev A.S."/>
        </authorList>
    </citation>
    <scope>NUCLEOTIDE SEQUENCE [LARGE SCALE GENOMIC DNA]</scope>
    <source>
        <strain evidence="2">Daus_M_001</strain>
        <tissue evidence="2">Leg muscle</tissue>
    </source>
</reference>
<protein>
    <submittedName>
        <fullName evidence="2">Uncharacterized protein</fullName>
    </submittedName>
</protein>